<evidence type="ECO:0000313" key="3">
    <source>
        <dbReference type="Proteomes" id="UP001153365"/>
    </source>
</evidence>
<organism evidence="2 3">
    <name type="scientific">Phakopsora pachyrhizi</name>
    <name type="common">Asian soybean rust disease fungus</name>
    <dbReference type="NCBI Taxonomy" id="170000"/>
    <lineage>
        <taxon>Eukaryota</taxon>
        <taxon>Fungi</taxon>
        <taxon>Dikarya</taxon>
        <taxon>Basidiomycota</taxon>
        <taxon>Pucciniomycotina</taxon>
        <taxon>Pucciniomycetes</taxon>
        <taxon>Pucciniales</taxon>
        <taxon>Phakopsoraceae</taxon>
        <taxon>Phakopsora</taxon>
    </lineage>
</organism>
<dbReference type="AlphaFoldDB" id="A0AAV0BL49"/>
<protein>
    <submittedName>
        <fullName evidence="2">Uncharacterized protein</fullName>
    </submittedName>
</protein>
<gene>
    <name evidence="2" type="ORF">PPACK8108_LOCUS22927</name>
</gene>
<feature type="signal peptide" evidence="1">
    <location>
        <begin position="1"/>
        <end position="18"/>
    </location>
</feature>
<name>A0AAV0BL49_PHAPC</name>
<accession>A0AAV0BL49</accession>
<evidence type="ECO:0000256" key="1">
    <source>
        <dbReference type="SAM" id="SignalP"/>
    </source>
</evidence>
<proteinExistence type="predicted"/>
<dbReference type="Proteomes" id="UP001153365">
    <property type="component" value="Unassembled WGS sequence"/>
</dbReference>
<sequence>MKIWISGILFSTLVCTKASIHHPVTGEGFISRLVNEAAGSHSPGPLPSKQNVQTQSKHLLCQERIYSRTDKPLRISRIEFEDFQRAGKSKRKFEGVFSTQIEGAQAMNRNPWAQAEFNWDFDNFGSTSYHLGRPSESDNSLVWNAQHQNSPGRHKRLCSTNYPSSFRSEFDDLDDLGSFSKNSDYWNAFIEKLRPEATHDLNEVHKNDDAGKNLPTLPLQDPTSLLSLETKNKKHTTFSTYNSQSHLAKLKAHNEADQSSSIDENRMKNHLDNLFKTKKKKKHFMTNKTLGVNGATNLLPASKLDRGVYSIKKNVEGSRAYERYHLIRCLAEFQQIKVEEDELYGGKGNIIAVDEVTMIGLKSFIRGLMKYASSFLPSKNHTKYNKAKFKKYFEEQEFFNEIFANSFSRFLSHNEQPLDKSLLDELKLTIERKKDDGFKSSIMDYLYILEYMTKKNEMDYLLIKESQFHDLKTQENYASETIKVFDRLDWKKIFTADIYVNEVEMMKLILKTKSIPSWAGKYTMYTRSILIIRNLFIAYSTLVNKIFCEGIVDLKENFLKRQTEAIQFFDSIWSLFKTKKFGLLTIEDEDLPISNSLKNEFLNSFICKYTKNHFQIKINTCNKNRNETLWKIMHLWIFNSRYNLHKLLNNQNKKPYFNFKCFLQSMFVCIIKCLE</sequence>
<keyword evidence="3" id="KW-1185">Reference proteome</keyword>
<dbReference type="EMBL" id="CALTRL010005941">
    <property type="protein sequence ID" value="CAH7688035.1"/>
    <property type="molecule type" value="Genomic_DNA"/>
</dbReference>
<reference evidence="2" key="1">
    <citation type="submission" date="2022-06" db="EMBL/GenBank/DDBJ databases">
        <authorList>
            <consortium name="SYNGENTA / RWTH Aachen University"/>
        </authorList>
    </citation>
    <scope>NUCLEOTIDE SEQUENCE</scope>
</reference>
<comment type="caution">
    <text evidence="2">The sequence shown here is derived from an EMBL/GenBank/DDBJ whole genome shotgun (WGS) entry which is preliminary data.</text>
</comment>
<feature type="chain" id="PRO_5043829932" evidence="1">
    <location>
        <begin position="19"/>
        <end position="675"/>
    </location>
</feature>
<evidence type="ECO:0000313" key="2">
    <source>
        <dbReference type="EMBL" id="CAH7688035.1"/>
    </source>
</evidence>
<keyword evidence="1" id="KW-0732">Signal</keyword>